<evidence type="ECO:0000256" key="1">
    <source>
        <dbReference type="ARBA" id="ARBA00001946"/>
    </source>
</evidence>
<evidence type="ECO:0000256" key="13">
    <source>
        <dbReference type="ARBA" id="ARBA00023136"/>
    </source>
</evidence>
<evidence type="ECO:0000256" key="19">
    <source>
        <dbReference type="HAMAP-Rule" id="MF_00719"/>
    </source>
</evidence>
<dbReference type="EMBL" id="JAATJA010000002">
    <property type="protein sequence ID" value="NJB68138.1"/>
    <property type="molecule type" value="Genomic_DNA"/>
</dbReference>
<reference evidence="20 21" key="1">
    <citation type="submission" date="2020-03" db="EMBL/GenBank/DDBJ databases">
        <title>Genomic Encyclopedia of Type Strains, Phase IV (KMG-IV): sequencing the most valuable type-strain genomes for metagenomic binning, comparative biology and taxonomic classification.</title>
        <authorList>
            <person name="Goeker M."/>
        </authorList>
    </citation>
    <scope>NUCLEOTIDE SEQUENCE [LARGE SCALE GENOMIC DNA]</scope>
    <source>
        <strain evidence="20 21">DSM 24233</strain>
    </source>
</reference>
<keyword evidence="11 19" id="KW-0460">Magnesium</keyword>
<keyword evidence="9 19" id="KW-0808">Transferase</keyword>
<dbReference type="InterPro" id="IPR003805">
    <property type="entry name" value="CobS"/>
</dbReference>
<evidence type="ECO:0000256" key="8">
    <source>
        <dbReference type="ARBA" id="ARBA00022573"/>
    </source>
</evidence>
<dbReference type="EC" id="2.7.8.26" evidence="5 19"/>
<feature type="transmembrane region" description="Helical" evidence="19">
    <location>
        <begin position="196"/>
        <end position="214"/>
    </location>
</feature>
<dbReference type="Pfam" id="PF02654">
    <property type="entry name" value="CobS"/>
    <property type="match status" value="1"/>
</dbReference>
<gene>
    <name evidence="19" type="primary">cobS</name>
    <name evidence="20" type="ORF">GGQ74_001811</name>
</gene>
<feature type="transmembrane region" description="Helical" evidence="19">
    <location>
        <begin position="34"/>
        <end position="56"/>
    </location>
</feature>
<dbReference type="GO" id="GO:0008818">
    <property type="term" value="F:cobalamin 5'-phosphate synthase activity"/>
    <property type="evidence" value="ECO:0007669"/>
    <property type="project" value="UniProtKB-UniRule"/>
</dbReference>
<keyword evidence="13 19" id="KW-0472">Membrane</keyword>
<evidence type="ECO:0000256" key="4">
    <source>
        <dbReference type="ARBA" id="ARBA00010561"/>
    </source>
</evidence>
<feature type="transmembrane region" description="Helical" evidence="19">
    <location>
        <begin position="168"/>
        <end position="190"/>
    </location>
</feature>
<dbReference type="PANTHER" id="PTHR34148:SF1">
    <property type="entry name" value="ADENOSYLCOBINAMIDE-GDP RIBAZOLETRANSFERASE"/>
    <property type="match status" value="1"/>
</dbReference>
<evidence type="ECO:0000256" key="9">
    <source>
        <dbReference type="ARBA" id="ARBA00022679"/>
    </source>
</evidence>
<comment type="pathway">
    <text evidence="3 19">Cofactor biosynthesis; adenosylcobalamin biosynthesis; adenosylcobalamin from cob(II)yrinate a,c-diamide: step 7/7.</text>
</comment>
<evidence type="ECO:0000256" key="15">
    <source>
        <dbReference type="ARBA" id="ARBA00032605"/>
    </source>
</evidence>
<evidence type="ECO:0000256" key="7">
    <source>
        <dbReference type="ARBA" id="ARBA00022475"/>
    </source>
</evidence>
<dbReference type="RefSeq" id="WP_167941232.1">
    <property type="nucleotide sequence ID" value="NZ_JAATJA010000002.1"/>
</dbReference>
<evidence type="ECO:0000256" key="12">
    <source>
        <dbReference type="ARBA" id="ARBA00022989"/>
    </source>
</evidence>
<evidence type="ECO:0000313" key="20">
    <source>
        <dbReference type="EMBL" id="NJB68138.1"/>
    </source>
</evidence>
<dbReference type="UniPathway" id="UPA00148">
    <property type="reaction ID" value="UER00238"/>
</dbReference>
<comment type="function">
    <text evidence="14 19">Joins adenosylcobinamide-GDP and alpha-ribazole to generate adenosylcobalamin (Ado-cobalamin). Also synthesizes adenosylcobalamin 5'-phosphate from adenosylcobinamide-GDP and alpha-ribazole 5'-phosphate.</text>
</comment>
<evidence type="ECO:0000256" key="5">
    <source>
        <dbReference type="ARBA" id="ARBA00013200"/>
    </source>
</evidence>
<feature type="transmembrane region" description="Helical" evidence="19">
    <location>
        <begin position="135"/>
        <end position="156"/>
    </location>
</feature>
<evidence type="ECO:0000256" key="10">
    <source>
        <dbReference type="ARBA" id="ARBA00022692"/>
    </source>
</evidence>
<feature type="transmembrane region" description="Helical" evidence="19">
    <location>
        <begin position="108"/>
        <end position="129"/>
    </location>
</feature>
<accession>A0A846QIS2</accession>
<sequence>MKTFVLSFTAAFGFLTRLAPPRIYDDKVFAATIGWFPLVGFVLGTLLTAPFALGVLRGQPWIQAWLLLGGSLALTRGLHWDGWADLFDGWGSNAQGQRFWDIVKDSRTGAFGVIALVMGLSGQLLLLHQALAAEAYTAVAFAFILGRSLAACTAFCGRSLVRAGNGKLFLAGATVPVILLVIAQTLFAALFVIPPITIIPTLCLCLLGLVELVTLARRNEGMNGDFLGAAVIWGEISALLGWCIAANMNLPLLP</sequence>
<comment type="catalytic activity">
    <reaction evidence="18 19">
        <text>alpha-ribazole 5'-phosphate + adenosylcob(III)inamide-GDP = adenosylcob(III)alamin 5'-phosphate + GMP + H(+)</text>
        <dbReference type="Rhea" id="RHEA:23560"/>
        <dbReference type="ChEBI" id="CHEBI:15378"/>
        <dbReference type="ChEBI" id="CHEBI:57918"/>
        <dbReference type="ChEBI" id="CHEBI:58115"/>
        <dbReference type="ChEBI" id="CHEBI:60487"/>
        <dbReference type="ChEBI" id="CHEBI:60493"/>
        <dbReference type="EC" id="2.7.8.26"/>
    </reaction>
</comment>
<dbReference type="AlphaFoldDB" id="A0A846QIS2"/>
<keyword evidence="8 19" id="KW-0169">Cobalamin biosynthesis</keyword>
<comment type="subcellular location">
    <subcellularLocation>
        <location evidence="2 19">Cell membrane</location>
        <topology evidence="2 19">Multi-pass membrane protein</topology>
    </subcellularLocation>
</comment>
<dbReference type="PANTHER" id="PTHR34148">
    <property type="entry name" value="ADENOSYLCOBINAMIDE-GDP RIBAZOLETRANSFERASE"/>
    <property type="match status" value="1"/>
</dbReference>
<protein>
    <recommendedName>
        <fullName evidence="6 19">Adenosylcobinamide-GDP ribazoletransferase</fullName>
        <ecNumber evidence="5 19">2.7.8.26</ecNumber>
    </recommendedName>
    <alternativeName>
        <fullName evidence="16 19">Cobalamin synthase</fullName>
    </alternativeName>
    <alternativeName>
        <fullName evidence="15 19">Cobalamin-5'-phosphate synthase</fullName>
    </alternativeName>
</protein>
<dbReference type="GO" id="GO:0051073">
    <property type="term" value="F:adenosylcobinamide-GDP ribazoletransferase activity"/>
    <property type="evidence" value="ECO:0007669"/>
    <property type="project" value="UniProtKB-UniRule"/>
</dbReference>
<feature type="transmembrane region" description="Helical" evidence="19">
    <location>
        <begin position="226"/>
        <end position="248"/>
    </location>
</feature>
<comment type="cofactor">
    <cofactor evidence="1 19">
        <name>Mg(2+)</name>
        <dbReference type="ChEBI" id="CHEBI:18420"/>
    </cofactor>
</comment>
<dbReference type="HAMAP" id="MF_00719">
    <property type="entry name" value="CobS"/>
    <property type="match status" value="1"/>
</dbReference>
<evidence type="ECO:0000256" key="16">
    <source>
        <dbReference type="ARBA" id="ARBA00032853"/>
    </source>
</evidence>
<dbReference type="GO" id="GO:0005886">
    <property type="term" value="C:plasma membrane"/>
    <property type="evidence" value="ECO:0007669"/>
    <property type="project" value="UniProtKB-SubCell"/>
</dbReference>
<evidence type="ECO:0000313" key="21">
    <source>
        <dbReference type="Proteomes" id="UP000580856"/>
    </source>
</evidence>
<evidence type="ECO:0000256" key="18">
    <source>
        <dbReference type="ARBA" id="ARBA00049504"/>
    </source>
</evidence>
<name>A0A846QIS2_9BACT</name>
<keyword evidence="12 19" id="KW-1133">Transmembrane helix</keyword>
<comment type="similarity">
    <text evidence="4 19">Belongs to the CobS family.</text>
</comment>
<organism evidence="20 21">
    <name type="scientific">Desulfobaculum xiamenense</name>
    <dbReference type="NCBI Taxonomy" id="995050"/>
    <lineage>
        <taxon>Bacteria</taxon>
        <taxon>Pseudomonadati</taxon>
        <taxon>Thermodesulfobacteriota</taxon>
        <taxon>Desulfovibrionia</taxon>
        <taxon>Desulfovibrionales</taxon>
        <taxon>Desulfovibrionaceae</taxon>
        <taxon>Desulfobaculum</taxon>
    </lineage>
</organism>
<keyword evidence="7 19" id="KW-1003">Cell membrane</keyword>
<evidence type="ECO:0000256" key="6">
    <source>
        <dbReference type="ARBA" id="ARBA00015850"/>
    </source>
</evidence>
<evidence type="ECO:0000256" key="11">
    <source>
        <dbReference type="ARBA" id="ARBA00022842"/>
    </source>
</evidence>
<evidence type="ECO:0000256" key="14">
    <source>
        <dbReference type="ARBA" id="ARBA00025228"/>
    </source>
</evidence>
<evidence type="ECO:0000256" key="2">
    <source>
        <dbReference type="ARBA" id="ARBA00004651"/>
    </source>
</evidence>
<keyword evidence="21" id="KW-1185">Reference proteome</keyword>
<evidence type="ECO:0000256" key="17">
    <source>
        <dbReference type="ARBA" id="ARBA00048623"/>
    </source>
</evidence>
<dbReference type="GO" id="GO:0009236">
    <property type="term" value="P:cobalamin biosynthetic process"/>
    <property type="evidence" value="ECO:0007669"/>
    <property type="project" value="UniProtKB-UniRule"/>
</dbReference>
<keyword evidence="10 19" id="KW-0812">Transmembrane</keyword>
<evidence type="ECO:0000256" key="3">
    <source>
        <dbReference type="ARBA" id="ARBA00004663"/>
    </source>
</evidence>
<comment type="catalytic activity">
    <reaction evidence="17 19">
        <text>alpha-ribazole + adenosylcob(III)inamide-GDP = adenosylcob(III)alamin + GMP + H(+)</text>
        <dbReference type="Rhea" id="RHEA:16049"/>
        <dbReference type="ChEBI" id="CHEBI:10329"/>
        <dbReference type="ChEBI" id="CHEBI:15378"/>
        <dbReference type="ChEBI" id="CHEBI:18408"/>
        <dbReference type="ChEBI" id="CHEBI:58115"/>
        <dbReference type="ChEBI" id="CHEBI:60487"/>
        <dbReference type="EC" id="2.7.8.26"/>
    </reaction>
</comment>
<proteinExistence type="inferred from homology"/>
<dbReference type="Proteomes" id="UP000580856">
    <property type="component" value="Unassembled WGS sequence"/>
</dbReference>
<comment type="caution">
    <text evidence="20">The sequence shown here is derived from an EMBL/GenBank/DDBJ whole genome shotgun (WGS) entry which is preliminary data.</text>
</comment>